<dbReference type="Proteomes" id="UP000635606">
    <property type="component" value="Unassembled WGS sequence"/>
</dbReference>
<dbReference type="CDD" id="cd06170">
    <property type="entry name" value="LuxR_C_like"/>
    <property type="match status" value="1"/>
</dbReference>
<dbReference type="PRINTS" id="PR00038">
    <property type="entry name" value="HTHLUXR"/>
</dbReference>
<dbReference type="SUPFAM" id="SSF52540">
    <property type="entry name" value="P-loop containing nucleoside triphosphate hydrolases"/>
    <property type="match status" value="1"/>
</dbReference>
<sequence length="850" mass="89739">MELWERAEPLAQLEDLLRQGGRVALVAGEAGIGKSSLVSAFADRCAGRARFLLGVCDPLVTPRALGPLHDIGRQVDGALAERLRAGADRGEVLDALVDELSGPRQRRRPVVVVEDAHWADEATMDLLVFLSRRIGRLPALLVVTYRDDEVGPEHPLRAALAAMPPAVVRRIAVAPLSLECLADNAAGRDAAEVYRLTGGNPLLVTEILANDGPEVPDTVRTLVLARLQGLPAPARALAHLVAVVPTRAGPAVLRGHEAAVERCIAAGVLVPSGDGVAYRHELLRRAVEDALSPVTRQALHRTVLSLLADARTTDPARLAHHARLAGDIDAVLRHGTVAAAGAAAQGAHREAAAHYRAVVPHADRLPPADRADLLEAFAVQAYLAGVSAEGLDACRAALREWTALGDRARTGACLRWVSRLAWWSGRGAEARAAAAASVEVLEKEPPGRALAMAVSNRSQLHMLAHELDAAREWGERARRLAEAVGDAETAAHATVNIATARALAGDPVAAQELRRIHDTAAAAGLTDHAARALVNRSSSLLELSEYDAGSAALDEALAYTAAENLDGYGQYLLGLRAMVRLERLDWDGALDDARASLDRPGRPGVAVVPALVARGRILSARGDDAALSTLDEAATTAYGLEEVQWVGPVASARAEHFLLLGDPQRALAEVRPAWDLASAKGHRWFTAELAFRRWQAGDAGARPDGPFRQVVDGDWAAAAAAWAMRGRRHARLEARAHGDRAACVEALAGLDGVGAVRAATRLRAALRRRGVTGVPRGPRPSTAANAAGLTARQAEVLRLLAAGLSTVDIAARLTLSPKTVEHHVSAVLDKLGAASRGRAVAVARDRGLLD</sequence>
<dbReference type="InterPro" id="IPR027417">
    <property type="entry name" value="P-loop_NTPase"/>
</dbReference>
<name>A0A8J4A0H6_9ACTN</name>
<dbReference type="PROSITE" id="PS50043">
    <property type="entry name" value="HTH_LUXR_2"/>
    <property type="match status" value="1"/>
</dbReference>
<dbReference type="PROSITE" id="PS00622">
    <property type="entry name" value="HTH_LUXR_1"/>
    <property type="match status" value="1"/>
</dbReference>
<dbReference type="InterPro" id="IPR041664">
    <property type="entry name" value="AAA_16"/>
</dbReference>
<dbReference type="RefSeq" id="WP_203933429.1">
    <property type="nucleotide sequence ID" value="NZ_BOPH01000120.1"/>
</dbReference>
<dbReference type="AlphaFoldDB" id="A0A8J4A0H6"/>
<proteinExistence type="predicted"/>
<dbReference type="Gene3D" id="1.10.10.10">
    <property type="entry name" value="Winged helix-like DNA-binding domain superfamily/Winged helix DNA-binding domain"/>
    <property type="match status" value="1"/>
</dbReference>
<organism evidence="5 6">
    <name type="scientific">Virgisporangium ochraceum</name>
    <dbReference type="NCBI Taxonomy" id="65505"/>
    <lineage>
        <taxon>Bacteria</taxon>
        <taxon>Bacillati</taxon>
        <taxon>Actinomycetota</taxon>
        <taxon>Actinomycetes</taxon>
        <taxon>Micromonosporales</taxon>
        <taxon>Micromonosporaceae</taxon>
        <taxon>Virgisporangium</taxon>
    </lineage>
</organism>
<dbReference type="PANTHER" id="PTHR44688">
    <property type="entry name" value="DNA-BINDING TRANSCRIPTIONAL ACTIVATOR DEVR_DOSR"/>
    <property type="match status" value="1"/>
</dbReference>
<accession>A0A8J4A0H6</accession>
<dbReference type="Gene3D" id="1.25.40.10">
    <property type="entry name" value="Tetratricopeptide repeat domain"/>
    <property type="match status" value="1"/>
</dbReference>
<dbReference type="SUPFAM" id="SSF46894">
    <property type="entry name" value="C-terminal effector domain of the bipartite response regulators"/>
    <property type="match status" value="1"/>
</dbReference>
<dbReference type="SUPFAM" id="SSF48452">
    <property type="entry name" value="TPR-like"/>
    <property type="match status" value="1"/>
</dbReference>
<dbReference type="InterPro" id="IPR011990">
    <property type="entry name" value="TPR-like_helical_dom_sf"/>
</dbReference>
<dbReference type="InterPro" id="IPR016032">
    <property type="entry name" value="Sig_transdc_resp-reg_C-effctor"/>
</dbReference>
<dbReference type="PANTHER" id="PTHR44688:SF16">
    <property type="entry name" value="DNA-BINDING TRANSCRIPTIONAL ACTIVATOR DEVR_DOSR"/>
    <property type="match status" value="1"/>
</dbReference>
<reference evidence="5" key="1">
    <citation type="submission" date="2021-01" db="EMBL/GenBank/DDBJ databases">
        <title>Whole genome shotgun sequence of Virgisporangium ochraceum NBRC 16418.</title>
        <authorList>
            <person name="Komaki H."/>
            <person name="Tamura T."/>
        </authorList>
    </citation>
    <scope>NUCLEOTIDE SEQUENCE</scope>
    <source>
        <strain evidence="5">NBRC 16418</strain>
    </source>
</reference>
<keyword evidence="6" id="KW-1185">Reference proteome</keyword>
<gene>
    <name evidence="5" type="ORF">Voc01_085260</name>
</gene>
<dbReference type="Pfam" id="PF00196">
    <property type="entry name" value="GerE"/>
    <property type="match status" value="1"/>
</dbReference>
<evidence type="ECO:0000313" key="6">
    <source>
        <dbReference type="Proteomes" id="UP000635606"/>
    </source>
</evidence>
<keyword evidence="1" id="KW-0805">Transcription regulation</keyword>
<comment type="caution">
    <text evidence="5">The sequence shown here is derived from an EMBL/GenBank/DDBJ whole genome shotgun (WGS) entry which is preliminary data.</text>
</comment>
<protein>
    <submittedName>
        <fullName evidence="5">LuxR family transcriptional regulator</fullName>
    </submittedName>
</protein>
<keyword evidence="3" id="KW-0804">Transcription</keyword>
<dbReference type="EMBL" id="BOPH01000120">
    <property type="protein sequence ID" value="GIJ73609.1"/>
    <property type="molecule type" value="Genomic_DNA"/>
</dbReference>
<dbReference type="InterPro" id="IPR000792">
    <property type="entry name" value="Tscrpt_reg_LuxR_C"/>
</dbReference>
<dbReference type="GO" id="GO:0006355">
    <property type="term" value="P:regulation of DNA-templated transcription"/>
    <property type="evidence" value="ECO:0007669"/>
    <property type="project" value="InterPro"/>
</dbReference>
<keyword evidence="2" id="KW-0238">DNA-binding</keyword>
<dbReference type="GO" id="GO:0003677">
    <property type="term" value="F:DNA binding"/>
    <property type="evidence" value="ECO:0007669"/>
    <property type="project" value="UniProtKB-KW"/>
</dbReference>
<dbReference type="InterPro" id="IPR036388">
    <property type="entry name" value="WH-like_DNA-bd_sf"/>
</dbReference>
<evidence type="ECO:0000313" key="5">
    <source>
        <dbReference type="EMBL" id="GIJ73609.1"/>
    </source>
</evidence>
<evidence type="ECO:0000259" key="4">
    <source>
        <dbReference type="PROSITE" id="PS50043"/>
    </source>
</evidence>
<evidence type="ECO:0000256" key="3">
    <source>
        <dbReference type="ARBA" id="ARBA00023163"/>
    </source>
</evidence>
<dbReference type="Pfam" id="PF13191">
    <property type="entry name" value="AAA_16"/>
    <property type="match status" value="1"/>
</dbReference>
<evidence type="ECO:0000256" key="1">
    <source>
        <dbReference type="ARBA" id="ARBA00023015"/>
    </source>
</evidence>
<feature type="domain" description="HTH luxR-type" evidence="4">
    <location>
        <begin position="782"/>
        <end position="847"/>
    </location>
</feature>
<dbReference type="SMART" id="SM00421">
    <property type="entry name" value="HTH_LUXR"/>
    <property type="match status" value="1"/>
</dbReference>
<evidence type="ECO:0000256" key="2">
    <source>
        <dbReference type="ARBA" id="ARBA00023125"/>
    </source>
</evidence>